<dbReference type="EMBL" id="JWZT01001604">
    <property type="protein sequence ID" value="KII71873.1"/>
    <property type="molecule type" value="Genomic_DNA"/>
</dbReference>
<comment type="caution">
    <text evidence="1">The sequence shown here is derived from an EMBL/GenBank/DDBJ whole genome shotgun (WGS) entry which is preliminary data.</text>
</comment>
<reference evidence="1 2" key="1">
    <citation type="journal article" date="2014" name="Genome Biol. Evol.">
        <title>The genome of the myxosporean Thelohanellus kitauei shows adaptations to nutrient acquisition within its fish host.</title>
        <authorList>
            <person name="Yang Y."/>
            <person name="Xiong J."/>
            <person name="Zhou Z."/>
            <person name="Huo F."/>
            <person name="Miao W."/>
            <person name="Ran C."/>
            <person name="Liu Y."/>
            <person name="Zhang J."/>
            <person name="Feng J."/>
            <person name="Wang M."/>
            <person name="Wang M."/>
            <person name="Wang L."/>
            <person name="Yao B."/>
        </authorList>
    </citation>
    <scope>NUCLEOTIDE SEQUENCE [LARGE SCALE GENOMIC DNA]</scope>
    <source>
        <strain evidence="1">Wuqing</strain>
    </source>
</reference>
<keyword evidence="2" id="KW-1185">Reference proteome</keyword>
<dbReference type="Proteomes" id="UP000031668">
    <property type="component" value="Unassembled WGS sequence"/>
</dbReference>
<gene>
    <name evidence="1" type="ORF">RF11_05556</name>
</gene>
<evidence type="ECO:0000313" key="1">
    <source>
        <dbReference type="EMBL" id="KII71873.1"/>
    </source>
</evidence>
<name>A0A0C2JR48_THEKT</name>
<proteinExistence type="predicted"/>
<protein>
    <submittedName>
        <fullName evidence="1">Uncharacterized protein</fullName>
    </submittedName>
</protein>
<accession>A0A0C2JR48</accession>
<sequence length="138" mass="15757">MIKKNKTIIIGEEHRSFLAIEISLFFQNIIETPVALSRITYTLKLSDVSEISQNVYIEVIHSDVAKTCFTSISKFWIKCLKSSLVISEPFLRLLQPFPPTFFCATGFSGLCISSLNIVFDFTHKVMFVLILLNPSREF</sequence>
<evidence type="ECO:0000313" key="2">
    <source>
        <dbReference type="Proteomes" id="UP000031668"/>
    </source>
</evidence>
<dbReference type="AlphaFoldDB" id="A0A0C2JR48"/>
<organism evidence="1 2">
    <name type="scientific">Thelohanellus kitauei</name>
    <name type="common">Myxosporean</name>
    <dbReference type="NCBI Taxonomy" id="669202"/>
    <lineage>
        <taxon>Eukaryota</taxon>
        <taxon>Metazoa</taxon>
        <taxon>Cnidaria</taxon>
        <taxon>Myxozoa</taxon>
        <taxon>Myxosporea</taxon>
        <taxon>Bivalvulida</taxon>
        <taxon>Platysporina</taxon>
        <taxon>Myxobolidae</taxon>
        <taxon>Thelohanellus</taxon>
    </lineage>
</organism>